<feature type="region of interest" description="Disordered" evidence="1">
    <location>
        <begin position="139"/>
        <end position="164"/>
    </location>
</feature>
<feature type="compositionally biased region" description="Basic and acidic residues" evidence="1">
    <location>
        <begin position="147"/>
        <end position="164"/>
    </location>
</feature>
<accession>A0A0D9X652</accession>
<organism evidence="2 3">
    <name type="scientific">Leersia perrieri</name>
    <dbReference type="NCBI Taxonomy" id="77586"/>
    <lineage>
        <taxon>Eukaryota</taxon>
        <taxon>Viridiplantae</taxon>
        <taxon>Streptophyta</taxon>
        <taxon>Embryophyta</taxon>
        <taxon>Tracheophyta</taxon>
        <taxon>Spermatophyta</taxon>
        <taxon>Magnoliopsida</taxon>
        <taxon>Liliopsida</taxon>
        <taxon>Poales</taxon>
        <taxon>Poaceae</taxon>
        <taxon>BOP clade</taxon>
        <taxon>Oryzoideae</taxon>
        <taxon>Oryzeae</taxon>
        <taxon>Oryzinae</taxon>
        <taxon>Leersia</taxon>
    </lineage>
</organism>
<evidence type="ECO:0000313" key="2">
    <source>
        <dbReference type="EnsemblPlants" id="LPERR08G07600.1"/>
    </source>
</evidence>
<name>A0A0D9X652_9ORYZ</name>
<protein>
    <submittedName>
        <fullName evidence="2">Uncharacterized protein</fullName>
    </submittedName>
</protein>
<dbReference type="Proteomes" id="UP000032180">
    <property type="component" value="Chromosome 8"/>
</dbReference>
<reference evidence="2 3" key="1">
    <citation type="submission" date="2012-08" db="EMBL/GenBank/DDBJ databases">
        <title>Oryza genome evolution.</title>
        <authorList>
            <person name="Wing R.A."/>
        </authorList>
    </citation>
    <scope>NUCLEOTIDE SEQUENCE</scope>
</reference>
<dbReference type="HOGENOM" id="CLU_1221254_0_0_1"/>
<reference evidence="2" key="3">
    <citation type="submission" date="2015-04" db="UniProtKB">
        <authorList>
            <consortium name="EnsemblPlants"/>
        </authorList>
    </citation>
    <scope>IDENTIFICATION</scope>
</reference>
<dbReference type="AlphaFoldDB" id="A0A0D9X652"/>
<dbReference type="Gramene" id="LPERR08G07600.1">
    <property type="protein sequence ID" value="LPERR08G07600.1"/>
    <property type="gene ID" value="LPERR08G07600"/>
</dbReference>
<evidence type="ECO:0000313" key="3">
    <source>
        <dbReference type="Proteomes" id="UP000032180"/>
    </source>
</evidence>
<keyword evidence="3" id="KW-1185">Reference proteome</keyword>
<sequence length="227" mass="25254">MVEFFSPPAGFQECPNLYLPLSLETRRHETEEKEKHGDNSSSSKSEIAPHATPLPPPPTLLTLPAATITTTTTSLERETREREEGTGCCWLVFAFLGVLRPSIILRCCCCYRVESTITMHGPFGFFGITSHPSVPHGSPLLSPSHGAAEHHHPQQERERRARKEAAAARNFPHHLHLPPTLFLYCLLLFFHLPCSPLPLPLSLSLLLLWLSLPPPFSLRPFLGFLGG</sequence>
<dbReference type="EnsemblPlants" id="LPERR08G07600.1">
    <property type="protein sequence ID" value="LPERR08G07600.1"/>
    <property type="gene ID" value="LPERR08G07600"/>
</dbReference>
<feature type="region of interest" description="Disordered" evidence="1">
    <location>
        <begin position="25"/>
        <end position="66"/>
    </location>
</feature>
<feature type="compositionally biased region" description="Basic and acidic residues" evidence="1">
    <location>
        <begin position="25"/>
        <end position="38"/>
    </location>
</feature>
<proteinExistence type="predicted"/>
<reference evidence="3" key="2">
    <citation type="submission" date="2013-12" db="EMBL/GenBank/DDBJ databases">
        <authorList>
            <person name="Yu Y."/>
            <person name="Lee S."/>
            <person name="de Baynast K."/>
            <person name="Wissotski M."/>
            <person name="Liu L."/>
            <person name="Talag J."/>
            <person name="Goicoechea J."/>
            <person name="Angelova A."/>
            <person name="Jetty R."/>
            <person name="Kudrna D."/>
            <person name="Golser W."/>
            <person name="Rivera L."/>
            <person name="Zhang J."/>
            <person name="Wing R."/>
        </authorList>
    </citation>
    <scope>NUCLEOTIDE SEQUENCE</scope>
</reference>
<evidence type="ECO:0000256" key="1">
    <source>
        <dbReference type="SAM" id="MobiDB-lite"/>
    </source>
</evidence>